<dbReference type="PANTHER" id="PTHR43283:SF14">
    <property type="entry name" value="BLL8153 PROTEIN"/>
    <property type="match status" value="1"/>
</dbReference>
<dbReference type="PANTHER" id="PTHR43283">
    <property type="entry name" value="BETA-LACTAMASE-RELATED"/>
    <property type="match status" value="1"/>
</dbReference>
<gene>
    <name evidence="2" type="ORF">KCG44_00660</name>
</gene>
<dbReference type="InterPro" id="IPR001466">
    <property type="entry name" value="Beta-lactam-related"/>
</dbReference>
<dbReference type="InterPro" id="IPR050789">
    <property type="entry name" value="Diverse_Enzym_Activities"/>
</dbReference>
<name>A0ABS6SBI3_9SPHN</name>
<organism evidence="2 3">
    <name type="scientific">Pacificimonas pallii</name>
    <dbReference type="NCBI Taxonomy" id="2827236"/>
    <lineage>
        <taxon>Bacteria</taxon>
        <taxon>Pseudomonadati</taxon>
        <taxon>Pseudomonadota</taxon>
        <taxon>Alphaproteobacteria</taxon>
        <taxon>Sphingomonadales</taxon>
        <taxon>Sphingosinicellaceae</taxon>
        <taxon>Pacificimonas</taxon>
    </lineage>
</organism>
<protein>
    <submittedName>
        <fullName evidence="2">Serine hydrolase</fullName>
    </submittedName>
</protein>
<feature type="domain" description="Beta-lactamase-related" evidence="1">
    <location>
        <begin position="80"/>
        <end position="363"/>
    </location>
</feature>
<keyword evidence="3" id="KW-1185">Reference proteome</keyword>
<dbReference type="Pfam" id="PF00144">
    <property type="entry name" value="Beta-lactamase"/>
    <property type="match status" value="1"/>
</dbReference>
<sequence length="379" mass="41949">MADDRQPSDITRAYAGKLLPIDQAVTFATTERIFPSRTISRGTGPVRDIPLADRRISDLHIPGNDGDYDLVDYVSRNRVVGVMVVKDGQALLEHYDLGLSPETRWMSMSMAKSVATTLVGCAIKDGFIQNVDELLVTYLPQLRGGGYEPVSIRHLMQMTSGVDWDDTHTDAASHRRHMLALQVAQKGGAILDYMADRSSIAEPGERWNYSTGETHVVGALLKAATGKWLSDYFSEKIWSRIGTEHDAAWWLESPNGLEVAGSGICATMRDYCRFGLFALSGMTLDGEMVVPDDWFREATSIRAAGDDSLPYGYMWWPVPNREGSFDDGAFSARGIFGQYIYINPARNIVITTLSARAKPRYAEVILDNDFFNAVVADIG</sequence>
<dbReference type="Proteomes" id="UP000722336">
    <property type="component" value="Unassembled WGS sequence"/>
</dbReference>
<evidence type="ECO:0000313" key="2">
    <source>
        <dbReference type="EMBL" id="MBV7255286.1"/>
    </source>
</evidence>
<evidence type="ECO:0000313" key="3">
    <source>
        <dbReference type="Proteomes" id="UP000722336"/>
    </source>
</evidence>
<evidence type="ECO:0000259" key="1">
    <source>
        <dbReference type="Pfam" id="PF00144"/>
    </source>
</evidence>
<reference evidence="2 3" key="1">
    <citation type="submission" date="2021-04" db="EMBL/GenBank/DDBJ databases">
        <authorList>
            <person name="Pira H."/>
            <person name="Risdian C."/>
            <person name="Wink J."/>
        </authorList>
    </citation>
    <scope>NUCLEOTIDE SEQUENCE [LARGE SCALE GENOMIC DNA]</scope>
    <source>
        <strain evidence="2 3">WHA3</strain>
    </source>
</reference>
<dbReference type="RefSeq" id="WP_218443563.1">
    <property type="nucleotide sequence ID" value="NZ_JAGSPA010000001.1"/>
</dbReference>
<comment type="caution">
    <text evidence="2">The sequence shown here is derived from an EMBL/GenBank/DDBJ whole genome shotgun (WGS) entry which is preliminary data.</text>
</comment>
<dbReference type="EMBL" id="JAGSPA010000001">
    <property type="protein sequence ID" value="MBV7255286.1"/>
    <property type="molecule type" value="Genomic_DNA"/>
</dbReference>
<dbReference type="GO" id="GO:0016787">
    <property type="term" value="F:hydrolase activity"/>
    <property type="evidence" value="ECO:0007669"/>
    <property type="project" value="UniProtKB-KW"/>
</dbReference>
<proteinExistence type="predicted"/>
<accession>A0ABS6SBI3</accession>
<keyword evidence="2" id="KW-0378">Hydrolase</keyword>